<reference evidence="1 2" key="1">
    <citation type="submission" date="2019-07" db="EMBL/GenBank/DDBJ databases">
        <title>The pathways for chlorine oxyanion respiration interact through the shared metabolite chlorate.</title>
        <authorList>
            <person name="Barnum T.P."/>
            <person name="Cheng Y."/>
            <person name="Hill K.A."/>
            <person name="Lucas L.N."/>
            <person name="Carlson H.K."/>
            <person name="Coates J.D."/>
        </authorList>
    </citation>
    <scope>NUCLEOTIDE SEQUENCE [LARGE SCALE GENOMIC DNA]</scope>
    <source>
        <strain evidence="1">UCB</strain>
    </source>
</reference>
<dbReference type="AlphaFoldDB" id="A0A558B374"/>
<sequence length="435" mass="48883">MKVVVHIGSPKTGSSALQYFLSDNRAQLEEYGFYYPEHSHDENLVSGGHQRLATHLKNGDEKAAKALAKAWLKAAEKKKKTLLISGEGFYTLGAELPALFPGCDLSVIGYVRDPIEFLISNHNQSVKRHFNSESLEDFLERNLKGQNRGVNGDYFFVWRAAVGDEQVMFRPYLSSAFWEGRIELDFLKSLGLGEPEYAYFKLPERRINNAYSPEALELKRLLNLVMTESDAGLSHPIDLFLQKHSDARSQSKADERRRLVPASQSLLDRLYVYFKPTNKRILAELIQNPPAGFLDGSRVFECGPAVDFVAVETLYRKLAESLGEVVKTLEARVNAKLTESGFSYGWYKLAEVMQIPFKEPDFSSGIDQALLKVCSRGELGAADYLRELSTMLLKRGYSAEALNVISEAQRLRPGGKEIVKIKQKLEQCAVQAKGE</sequence>
<dbReference type="EMBL" id="VMRX01000050">
    <property type="protein sequence ID" value="TVT30959.1"/>
    <property type="molecule type" value="Genomic_DNA"/>
</dbReference>
<organism evidence="1 2">
    <name type="scientific">Marinobacter vinifirmus</name>
    <dbReference type="NCBI Taxonomy" id="355591"/>
    <lineage>
        <taxon>Bacteria</taxon>
        <taxon>Pseudomonadati</taxon>
        <taxon>Pseudomonadota</taxon>
        <taxon>Gammaproteobacteria</taxon>
        <taxon>Pseudomonadales</taxon>
        <taxon>Marinobacteraceae</taxon>
        <taxon>Marinobacter</taxon>
    </lineage>
</organism>
<dbReference type="RefSeq" id="WP_273134970.1">
    <property type="nucleotide sequence ID" value="NZ_VMRX01000050.1"/>
</dbReference>
<accession>A0A558B374</accession>
<dbReference type="InterPro" id="IPR027417">
    <property type="entry name" value="P-loop_NTPase"/>
</dbReference>
<gene>
    <name evidence="1" type="ORF">FHK81_16020</name>
</gene>
<dbReference type="Gene3D" id="3.40.50.300">
    <property type="entry name" value="P-loop containing nucleotide triphosphate hydrolases"/>
    <property type="match status" value="1"/>
</dbReference>
<proteinExistence type="predicted"/>
<dbReference type="SUPFAM" id="SSF52540">
    <property type="entry name" value="P-loop containing nucleoside triphosphate hydrolases"/>
    <property type="match status" value="1"/>
</dbReference>
<name>A0A558B374_9GAMM</name>
<evidence type="ECO:0000313" key="1">
    <source>
        <dbReference type="EMBL" id="TVT30959.1"/>
    </source>
</evidence>
<protein>
    <recommendedName>
        <fullName evidence="3">Sulfotransferase domain-containing protein</fullName>
    </recommendedName>
</protein>
<comment type="caution">
    <text evidence="1">The sequence shown here is derived from an EMBL/GenBank/DDBJ whole genome shotgun (WGS) entry which is preliminary data.</text>
</comment>
<evidence type="ECO:0000313" key="2">
    <source>
        <dbReference type="Proteomes" id="UP000319142"/>
    </source>
</evidence>
<evidence type="ECO:0008006" key="3">
    <source>
        <dbReference type="Google" id="ProtNLM"/>
    </source>
</evidence>
<dbReference type="Proteomes" id="UP000319142">
    <property type="component" value="Unassembled WGS sequence"/>
</dbReference>